<dbReference type="InterPro" id="IPR021421">
    <property type="entry name" value="DUF3071"/>
</dbReference>
<evidence type="ECO:0000256" key="1">
    <source>
        <dbReference type="SAM" id="MobiDB-lite"/>
    </source>
</evidence>
<sequence>MSGEPESVAQFNGVTPSGQLVFTAGGREFLVEVDETLNKAVATANRILSNQTDNGHAPIHQPSLPIPQIQSLIRAGADPERVAKRFGVSVEQVHRFSASVQTEKNFAVQQFLRVKAPKESGAHTLSELMERSLTALQVRPDSVQWSATRRGHEPWRITATFRYQNRVVIACWAWNMNDNAVVCENDPACRLLCETPDNGADQASSYLSLPESMAEMVAAPATSPLPPQQQYTHPSAAPYGEPGTVTTTVSQEHVAMTSMEVAVSESVPEETAEADEVSQPAASAEPSEPVAAPETTVNPEPEQEAQTQPPEEEPAAAEPSPLADKPALSQTVEPYQPKRVQSTQSSQPVQPMASPTADLTATEETPMVHATHTDSASKTSRRSNRNPMPSWDEILFGK</sequence>
<dbReference type="eggNOG" id="ENOG5030HS9">
    <property type="taxonomic scope" value="Bacteria"/>
</dbReference>
<evidence type="ECO:0000313" key="4">
    <source>
        <dbReference type="Proteomes" id="UP000029052"/>
    </source>
</evidence>
<name>A0A087BC94_9BIFI</name>
<dbReference type="STRING" id="1692.BMAGN_0510"/>
<keyword evidence="4" id="KW-1185">Reference proteome</keyword>
<feature type="compositionally biased region" description="Acidic residues" evidence="1">
    <location>
        <begin position="267"/>
        <end position="276"/>
    </location>
</feature>
<evidence type="ECO:0000313" key="3">
    <source>
        <dbReference type="EMBL" id="KFI68644.1"/>
    </source>
</evidence>
<protein>
    <recommendedName>
        <fullName evidence="2">DUF3071 domain-containing protein</fullName>
    </recommendedName>
</protein>
<dbReference type="EMBL" id="JGZB01000003">
    <property type="protein sequence ID" value="KFI68644.1"/>
    <property type="molecule type" value="Genomic_DNA"/>
</dbReference>
<gene>
    <name evidence="3" type="ORF">BMAGN_0510</name>
</gene>
<dbReference type="Pfam" id="PF11268">
    <property type="entry name" value="DUF3071"/>
    <property type="match status" value="1"/>
</dbReference>
<feature type="region of interest" description="Disordered" evidence="1">
    <location>
        <begin position="222"/>
        <end position="245"/>
    </location>
</feature>
<organism evidence="3 4">
    <name type="scientific">Bifidobacterium magnum</name>
    <dbReference type="NCBI Taxonomy" id="1692"/>
    <lineage>
        <taxon>Bacteria</taxon>
        <taxon>Bacillati</taxon>
        <taxon>Actinomycetota</taxon>
        <taxon>Actinomycetes</taxon>
        <taxon>Bifidobacteriales</taxon>
        <taxon>Bifidobacteriaceae</taxon>
        <taxon>Bifidobacterium</taxon>
    </lineage>
</organism>
<dbReference type="NCBIfam" id="NF040712">
    <property type="entry name" value="SepH"/>
    <property type="match status" value="1"/>
</dbReference>
<dbReference type="InterPro" id="IPR047682">
    <property type="entry name" value="SepH-like"/>
</dbReference>
<comment type="caution">
    <text evidence="3">The sequence shown here is derived from an EMBL/GenBank/DDBJ whole genome shotgun (WGS) entry which is preliminary data.</text>
</comment>
<feature type="domain" description="DUF3071" evidence="2">
    <location>
        <begin position="11"/>
        <end position="174"/>
    </location>
</feature>
<proteinExistence type="predicted"/>
<evidence type="ECO:0000259" key="2">
    <source>
        <dbReference type="Pfam" id="PF11268"/>
    </source>
</evidence>
<feature type="region of interest" description="Disordered" evidence="1">
    <location>
        <begin position="259"/>
        <end position="398"/>
    </location>
</feature>
<dbReference type="RefSeq" id="WP_022859122.1">
    <property type="nucleotide sequence ID" value="NZ_JGZB01000003.1"/>
</dbReference>
<dbReference type="AlphaFoldDB" id="A0A087BC94"/>
<dbReference type="Proteomes" id="UP000029052">
    <property type="component" value="Unassembled WGS sequence"/>
</dbReference>
<feature type="compositionally biased region" description="Low complexity" evidence="1">
    <location>
        <begin position="340"/>
        <end position="351"/>
    </location>
</feature>
<feature type="compositionally biased region" description="Low complexity" evidence="1">
    <location>
        <begin position="277"/>
        <end position="294"/>
    </location>
</feature>
<accession>A0A087BC94</accession>
<reference evidence="3 4" key="1">
    <citation type="submission" date="2014-03" db="EMBL/GenBank/DDBJ databases">
        <title>Genomics of Bifidobacteria.</title>
        <authorList>
            <person name="Ventura M."/>
            <person name="Milani C."/>
            <person name="Lugli G.A."/>
        </authorList>
    </citation>
    <scope>NUCLEOTIDE SEQUENCE [LARGE SCALE GENOMIC DNA]</scope>
    <source>
        <strain evidence="3 4">LMG 11591</strain>
    </source>
</reference>